<dbReference type="InterPro" id="IPR017453">
    <property type="entry name" value="GCV_H_sub"/>
</dbReference>
<dbReference type="InterPro" id="IPR002930">
    <property type="entry name" value="GCV_H"/>
</dbReference>
<comment type="subcellular location">
    <subcellularLocation>
        <location evidence="5">Mitochondrion</location>
    </subcellularLocation>
</comment>
<accession>A0AAJ6ZGM7</accession>
<evidence type="ECO:0000256" key="4">
    <source>
        <dbReference type="PIRSR" id="PIRSR617453-50"/>
    </source>
</evidence>
<dbReference type="Pfam" id="PF01597">
    <property type="entry name" value="GCV_H"/>
    <property type="match status" value="1"/>
</dbReference>
<name>A0AAJ6ZGM7_PAPXU</name>
<protein>
    <recommendedName>
        <fullName evidence="5">Glycine cleavage system H protein</fullName>
    </recommendedName>
</protein>
<comment type="function">
    <text evidence="5">The H protein shuttles the methylamine group of glycine from the P protein to the T protein.</text>
</comment>
<evidence type="ECO:0000256" key="2">
    <source>
        <dbReference type="ARBA" id="ARBA00022823"/>
    </source>
</evidence>
<dbReference type="InterPro" id="IPR003016">
    <property type="entry name" value="2-oxoA_DH_lipoyl-BS"/>
</dbReference>
<dbReference type="KEGG" id="pxu:106121192"/>
<dbReference type="CDD" id="cd06848">
    <property type="entry name" value="GCS_H"/>
    <property type="match status" value="1"/>
</dbReference>
<dbReference type="NCBIfam" id="NF002270">
    <property type="entry name" value="PRK01202.1"/>
    <property type="match status" value="1"/>
</dbReference>
<dbReference type="GO" id="GO:0005960">
    <property type="term" value="C:glycine cleavage complex"/>
    <property type="evidence" value="ECO:0007669"/>
    <property type="project" value="UniProtKB-UniRule"/>
</dbReference>
<dbReference type="NCBIfam" id="TIGR00527">
    <property type="entry name" value="gcvH"/>
    <property type="match status" value="1"/>
</dbReference>
<evidence type="ECO:0000256" key="5">
    <source>
        <dbReference type="RuleBase" id="RU364055"/>
    </source>
</evidence>
<dbReference type="GeneID" id="106121192"/>
<dbReference type="CTD" id="5493"/>
<dbReference type="PROSITE" id="PS50968">
    <property type="entry name" value="BIOTINYL_LIPOYL"/>
    <property type="match status" value="1"/>
</dbReference>
<dbReference type="InterPro" id="IPR033753">
    <property type="entry name" value="GCV_H/Fam206"/>
</dbReference>
<comment type="subunit">
    <text evidence="5">The glycine cleavage system is composed of four proteins: P, T, L and H.</text>
</comment>
<dbReference type="SUPFAM" id="SSF51230">
    <property type="entry name" value="Single hybrid motif"/>
    <property type="match status" value="1"/>
</dbReference>
<dbReference type="HAMAP" id="MF_00272">
    <property type="entry name" value="GcvH"/>
    <property type="match status" value="1"/>
</dbReference>
<dbReference type="InterPro" id="IPR000089">
    <property type="entry name" value="Biotin_lipoyl"/>
</dbReference>
<evidence type="ECO:0000259" key="6">
    <source>
        <dbReference type="PROSITE" id="PS50968"/>
    </source>
</evidence>
<keyword evidence="2 4" id="KW-0450">Lipoyl</keyword>
<dbReference type="PANTHER" id="PTHR11715:SF3">
    <property type="entry name" value="GLYCINE CLEAVAGE SYSTEM H PROTEIN-RELATED"/>
    <property type="match status" value="1"/>
</dbReference>
<dbReference type="AlphaFoldDB" id="A0AAJ6ZGM7"/>
<comment type="cofactor">
    <cofactor evidence="5">
        <name>(R)-lipoate</name>
        <dbReference type="ChEBI" id="CHEBI:83088"/>
    </cofactor>
    <text evidence="5">Binds 1 lipoyl cofactor covalently.</text>
</comment>
<reference evidence="7" key="1">
    <citation type="submission" date="2025-08" db="UniProtKB">
        <authorList>
            <consortium name="RefSeq"/>
        </authorList>
    </citation>
    <scope>IDENTIFICATION</scope>
</reference>
<evidence type="ECO:0000256" key="3">
    <source>
        <dbReference type="ARBA" id="ARBA00022946"/>
    </source>
</evidence>
<feature type="domain" description="Lipoyl-binding" evidence="6">
    <location>
        <begin position="94"/>
        <end position="176"/>
    </location>
</feature>
<proteinExistence type="inferred from homology"/>
<dbReference type="PROSITE" id="PS00189">
    <property type="entry name" value="LIPOYL"/>
    <property type="match status" value="1"/>
</dbReference>
<dbReference type="GO" id="GO:0005739">
    <property type="term" value="C:mitochondrion"/>
    <property type="evidence" value="ECO:0007669"/>
    <property type="project" value="UniProtKB-SubCell"/>
</dbReference>
<keyword evidence="3 5" id="KW-0809">Transit peptide</keyword>
<dbReference type="Gene3D" id="2.40.50.100">
    <property type="match status" value="1"/>
</dbReference>
<gene>
    <name evidence="7" type="primary">LOC106121192</name>
</gene>
<dbReference type="RefSeq" id="XP_013172170.1">
    <property type="nucleotide sequence ID" value="XM_013316716.1"/>
</dbReference>
<feature type="modified residue" description="N6-lipoyllysine" evidence="4">
    <location>
        <position position="135"/>
    </location>
</feature>
<dbReference type="GO" id="GO:0009249">
    <property type="term" value="P:protein lipoylation"/>
    <property type="evidence" value="ECO:0007669"/>
    <property type="project" value="TreeGrafter"/>
</dbReference>
<dbReference type="GO" id="GO:0019464">
    <property type="term" value="P:glycine decarboxylation via glycine cleavage system"/>
    <property type="evidence" value="ECO:0007669"/>
    <property type="project" value="UniProtKB-UniRule"/>
</dbReference>
<keyword evidence="5" id="KW-0496">Mitochondrion</keyword>
<dbReference type="Proteomes" id="UP000694872">
    <property type="component" value="Unplaced"/>
</dbReference>
<evidence type="ECO:0000313" key="7">
    <source>
        <dbReference type="RefSeq" id="XP_013172170.1"/>
    </source>
</evidence>
<sequence length="204" mass="23295">MRPMTASYLVVNSYDLSLLHIVINRFNECKSVYCYQVTMVLQRYLLSATRQCISRRRILGSLRQTFCELRYSYSSDSTRKYTDRHEWVVVEKDIGTVGISNYAQESLGDIVFAQLPDLGSEIKAGDECGALESVKAASEIYSPVSGTITEKNSEVENKPGLINTSCFEKGWLFKLKLSNPDELNELMNEEQYEKFLKSDVDKDH</sequence>
<comment type="similarity">
    <text evidence="1 5">Belongs to the GcvH family.</text>
</comment>
<dbReference type="PANTHER" id="PTHR11715">
    <property type="entry name" value="GLYCINE CLEAVAGE SYSTEM H PROTEIN"/>
    <property type="match status" value="1"/>
</dbReference>
<evidence type="ECO:0000256" key="1">
    <source>
        <dbReference type="ARBA" id="ARBA00009249"/>
    </source>
</evidence>
<organism evidence="7">
    <name type="scientific">Papilio xuthus</name>
    <name type="common">Asian swallowtail butterfly</name>
    <dbReference type="NCBI Taxonomy" id="66420"/>
    <lineage>
        <taxon>Eukaryota</taxon>
        <taxon>Metazoa</taxon>
        <taxon>Ecdysozoa</taxon>
        <taxon>Arthropoda</taxon>
        <taxon>Hexapoda</taxon>
        <taxon>Insecta</taxon>
        <taxon>Pterygota</taxon>
        <taxon>Neoptera</taxon>
        <taxon>Endopterygota</taxon>
        <taxon>Lepidoptera</taxon>
        <taxon>Glossata</taxon>
        <taxon>Ditrysia</taxon>
        <taxon>Papilionoidea</taxon>
        <taxon>Papilionidae</taxon>
        <taxon>Papilioninae</taxon>
        <taxon>Papilio</taxon>
    </lineage>
</organism>
<dbReference type="InterPro" id="IPR011053">
    <property type="entry name" value="Single_hybrid_motif"/>
</dbReference>